<keyword evidence="4" id="KW-0732">Signal</keyword>
<protein>
    <recommendedName>
        <fullName evidence="5">TonB-dependent transporter Oar-like beta-barrel domain-containing protein</fullName>
    </recommendedName>
</protein>
<dbReference type="SUPFAM" id="SSF56935">
    <property type="entry name" value="Porins"/>
    <property type="match status" value="1"/>
</dbReference>
<evidence type="ECO:0000259" key="5">
    <source>
        <dbReference type="Pfam" id="PF25183"/>
    </source>
</evidence>
<accession>A0A7W7ZRW8</accession>
<proteinExistence type="predicted"/>
<dbReference type="Gene3D" id="2.60.40.1120">
    <property type="entry name" value="Carboxypeptidase-like, regulatory domain"/>
    <property type="match status" value="1"/>
</dbReference>
<feature type="domain" description="TonB-dependent transporter Oar-like beta-barrel" evidence="5">
    <location>
        <begin position="248"/>
        <end position="1216"/>
    </location>
</feature>
<evidence type="ECO:0000256" key="2">
    <source>
        <dbReference type="ARBA" id="ARBA00023136"/>
    </source>
</evidence>
<dbReference type="RefSeq" id="WP_184256648.1">
    <property type="nucleotide sequence ID" value="NZ_JACHIO010000011.1"/>
</dbReference>
<evidence type="ECO:0000256" key="1">
    <source>
        <dbReference type="ARBA" id="ARBA00004442"/>
    </source>
</evidence>
<feature type="chain" id="PRO_5031238645" description="TonB-dependent transporter Oar-like beta-barrel domain-containing protein" evidence="4">
    <location>
        <begin position="28"/>
        <end position="1223"/>
    </location>
</feature>
<gene>
    <name evidence="6" type="ORF">HDF15_002976</name>
</gene>
<dbReference type="InterPro" id="IPR036942">
    <property type="entry name" value="Beta-barrel_TonB_sf"/>
</dbReference>
<dbReference type="Pfam" id="PF25183">
    <property type="entry name" value="OMP_b-brl_4"/>
    <property type="match status" value="1"/>
</dbReference>
<evidence type="ECO:0000313" key="6">
    <source>
        <dbReference type="EMBL" id="MBB5064618.1"/>
    </source>
</evidence>
<keyword evidence="3" id="KW-0998">Cell outer membrane</keyword>
<comment type="subcellular location">
    <subcellularLocation>
        <location evidence="1">Cell outer membrane</location>
    </subcellularLocation>
</comment>
<sequence length="1223" mass="131357">MTVFYKTTVKLGVFLILLCLGSMIAVAQINTGSMAGTVTDSGGGVIPGAQVTATERQSGSVYKTTTSSSGAYVFTSLRPGNYDISVTAPTFKAAQVTGLPVYVTTRASHDFMLSAGAVSETVTVVANGPSLETETSDVGTVLTEAQVQDLPSLAGGAMRSLVALTLLTPGAVGTGTNGGTTYVKIGGGQTFGSDNLLDGISTQRSENGTGFFDQMTPSLDAIEEFRVETLALPSYLGRTTGGIANFKTRSGTNSYHGTVYDYFKNTIFDANNWFNKGNAIINGGTQDSLVAFRRPSDMHQDYGVTLGGPVYIPHVYNGRDKTFFFFSFEQVPSSFGHTVLSTVPTDAQRGLLNGSNGAIGDFSATLGAPVAGLTNPCTGNPILSGQIFDPTTTTRVNGVECRMPFVNNQVPIGRSQIATQVLALIPRQNYVGSGTQNYSYATNEVVNQVADSLRIDQNFGTRHHLFAFGSARENFDSGVADLPGPVNSGSQLQDFYAKLIRIGYDFTITPHLINQVTFGGNRINSFNSAPASLLGINYDAQLGIPNTTSPGTTFPTFNIGENLPALGSPNFDDNVDNALLLDDNVSWQKGQHSLRFGGTYRWQQFSYINNGPAAGTFNFARSQTAGTNQVNAEADSGNGIASFLLGAPTNTSRSLQIHFPRWIQHYYAAYAQDDWKARRNLTVNLGFRYSIDTPRHEADGDISSFDPTIPNPAANGILGAMRFGGVGPGRDGNKNEQFASTYYKNFEPRVGFSYAPGWLHDSFVIRSAYSIMYGPLIYADYGQGLSAGFTTVTPGETTDGFVPSGALDAGPPPLSLTPTIDPALLVGGASVADYVAKTDGKPAMVQNWTLETQAQLAPDLILTIGYLGERGTRLRSLVYWANSINPSNFGLGDTITAPVQSAAGVAAGITAPYANFFNITNGVVGQALLPFPQYGYLNNDSYLQDRGQSTYNAMEVKLERRFRDGLNLLMSYTWSKTYTDADSIQPYQATVLGQSGTQNPYNLKAERALSTQDVPTNFVISYLYELPVGKGKRFLGTSNPLVNALIGGYRVGGVQRYLSGQPIGFFGALGVPYFDGAIRFSRAVGTDIETPAAASGRYNPLAYVSPAGNNTNLYNPTGFWNRNAFIDVNDAAHRGTGPFHFGDLPRNTAEVRTPAFFNEDLNLNKHIPIHNQISADLRLEAFNVFNRHGWGKPDSGINDINFGQVTSLNDAPRSMQVVLKIRY</sequence>
<dbReference type="Pfam" id="PF13620">
    <property type="entry name" value="CarboxypepD_reg"/>
    <property type="match status" value="1"/>
</dbReference>
<dbReference type="Gene3D" id="2.40.170.20">
    <property type="entry name" value="TonB-dependent receptor, beta-barrel domain"/>
    <property type="match status" value="1"/>
</dbReference>
<evidence type="ECO:0000256" key="4">
    <source>
        <dbReference type="SAM" id="SignalP"/>
    </source>
</evidence>
<evidence type="ECO:0000256" key="3">
    <source>
        <dbReference type="ARBA" id="ARBA00023237"/>
    </source>
</evidence>
<reference evidence="6 7" key="1">
    <citation type="submission" date="2020-08" db="EMBL/GenBank/DDBJ databases">
        <title>Genomic Encyclopedia of Type Strains, Phase IV (KMG-V): Genome sequencing to study the core and pangenomes of soil and plant-associated prokaryotes.</title>
        <authorList>
            <person name="Whitman W."/>
        </authorList>
    </citation>
    <scope>NUCLEOTIDE SEQUENCE [LARGE SCALE GENOMIC DNA]</scope>
    <source>
        <strain evidence="6 7">X5P3</strain>
    </source>
</reference>
<comment type="caution">
    <text evidence="6">The sequence shown here is derived from an EMBL/GenBank/DDBJ whole genome shotgun (WGS) entry which is preliminary data.</text>
</comment>
<organism evidence="6 7">
    <name type="scientific">Granulicella mallensis</name>
    <dbReference type="NCBI Taxonomy" id="940614"/>
    <lineage>
        <taxon>Bacteria</taxon>
        <taxon>Pseudomonadati</taxon>
        <taxon>Acidobacteriota</taxon>
        <taxon>Terriglobia</taxon>
        <taxon>Terriglobales</taxon>
        <taxon>Acidobacteriaceae</taxon>
        <taxon>Granulicella</taxon>
    </lineage>
</organism>
<dbReference type="EMBL" id="JACHIO010000011">
    <property type="protein sequence ID" value="MBB5064618.1"/>
    <property type="molecule type" value="Genomic_DNA"/>
</dbReference>
<dbReference type="GO" id="GO:0009279">
    <property type="term" value="C:cell outer membrane"/>
    <property type="evidence" value="ECO:0007669"/>
    <property type="project" value="UniProtKB-SubCell"/>
</dbReference>
<dbReference type="Proteomes" id="UP000584867">
    <property type="component" value="Unassembled WGS sequence"/>
</dbReference>
<dbReference type="InterPro" id="IPR057601">
    <property type="entry name" value="Oar-like_b-barrel"/>
</dbReference>
<name>A0A7W7ZRW8_9BACT</name>
<dbReference type="InterPro" id="IPR008969">
    <property type="entry name" value="CarboxyPept-like_regulatory"/>
</dbReference>
<feature type="signal peptide" evidence="4">
    <location>
        <begin position="1"/>
        <end position="27"/>
    </location>
</feature>
<evidence type="ECO:0000313" key="7">
    <source>
        <dbReference type="Proteomes" id="UP000584867"/>
    </source>
</evidence>
<dbReference type="AlphaFoldDB" id="A0A7W7ZRW8"/>
<keyword evidence="2" id="KW-0472">Membrane</keyword>
<dbReference type="SUPFAM" id="SSF49464">
    <property type="entry name" value="Carboxypeptidase regulatory domain-like"/>
    <property type="match status" value="1"/>
</dbReference>